<keyword evidence="3" id="KW-1185">Reference proteome</keyword>
<proteinExistence type="predicted"/>
<evidence type="ECO:0000256" key="1">
    <source>
        <dbReference type="SAM" id="MobiDB-lite"/>
    </source>
</evidence>
<feature type="compositionally biased region" description="Low complexity" evidence="1">
    <location>
        <begin position="465"/>
        <end position="479"/>
    </location>
</feature>
<feature type="region of interest" description="Disordered" evidence="1">
    <location>
        <begin position="53"/>
        <end position="75"/>
    </location>
</feature>
<protein>
    <recommendedName>
        <fullName evidence="4">Erythromycin esterase</fullName>
    </recommendedName>
</protein>
<feature type="compositionally biased region" description="Low complexity" evidence="1">
    <location>
        <begin position="328"/>
        <end position="338"/>
    </location>
</feature>
<feature type="region of interest" description="Disordered" evidence="1">
    <location>
        <begin position="215"/>
        <end position="358"/>
    </location>
</feature>
<feature type="compositionally biased region" description="Low complexity" evidence="1">
    <location>
        <begin position="287"/>
        <end position="300"/>
    </location>
</feature>
<feature type="compositionally biased region" description="Polar residues" evidence="1">
    <location>
        <begin position="581"/>
        <end position="594"/>
    </location>
</feature>
<feature type="compositionally biased region" description="Low complexity" evidence="1">
    <location>
        <begin position="267"/>
        <end position="276"/>
    </location>
</feature>
<feature type="compositionally biased region" description="Polar residues" evidence="1">
    <location>
        <begin position="305"/>
        <end position="327"/>
    </location>
</feature>
<evidence type="ECO:0000313" key="2">
    <source>
        <dbReference type="EMBL" id="KAK4188671.1"/>
    </source>
</evidence>
<evidence type="ECO:0000313" key="3">
    <source>
        <dbReference type="Proteomes" id="UP001302126"/>
    </source>
</evidence>
<comment type="caution">
    <text evidence="2">The sequence shown here is derived from an EMBL/GenBank/DDBJ whole genome shotgun (WGS) entry which is preliminary data.</text>
</comment>
<evidence type="ECO:0008006" key="4">
    <source>
        <dbReference type="Google" id="ProtNLM"/>
    </source>
</evidence>
<dbReference type="AlphaFoldDB" id="A0AAN6WW85"/>
<reference evidence="2" key="2">
    <citation type="submission" date="2023-05" db="EMBL/GenBank/DDBJ databases">
        <authorList>
            <consortium name="Lawrence Berkeley National Laboratory"/>
            <person name="Steindorff A."/>
            <person name="Hensen N."/>
            <person name="Bonometti L."/>
            <person name="Westerberg I."/>
            <person name="Brannstrom I.O."/>
            <person name="Guillou S."/>
            <person name="Cros-Aarteil S."/>
            <person name="Calhoun S."/>
            <person name="Haridas S."/>
            <person name="Kuo A."/>
            <person name="Mondo S."/>
            <person name="Pangilinan J."/>
            <person name="Riley R."/>
            <person name="Labutti K."/>
            <person name="Andreopoulos B."/>
            <person name="Lipzen A."/>
            <person name="Chen C."/>
            <person name="Yanf M."/>
            <person name="Daum C."/>
            <person name="Ng V."/>
            <person name="Clum A."/>
            <person name="Ohm R."/>
            <person name="Martin F."/>
            <person name="Silar P."/>
            <person name="Natvig D."/>
            <person name="Lalanne C."/>
            <person name="Gautier V."/>
            <person name="Ament-Velasquez S.L."/>
            <person name="Kruys A."/>
            <person name="Hutchinson M.I."/>
            <person name="Powell A.J."/>
            <person name="Barry K."/>
            <person name="Miller A.N."/>
            <person name="Grigoriev I.V."/>
            <person name="Debuchy R."/>
            <person name="Gladieux P."/>
            <person name="Thoren M.H."/>
            <person name="Johannesson H."/>
        </authorList>
    </citation>
    <scope>NUCLEOTIDE SEQUENCE</scope>
    <source>
        <strain evidence="2">PSN309</strain>
    </source>
</reference>
<gene>
    <name evidence="2" type="ORF">QBC35DRAFT_186973</name>
</gene>
<reference evidence="2" key="1">
    <citation type="journal article" date="2023" name="Mol. Phylogenet. Evol.">
        <title>Genome-scale phylogeny and comparative genomics of the fungal order Sordariales.</title>
        <authorList>
            <person name="Hensen N."/>
            <person name="Bonometti L."/>
            <person name="Westerberg I."/>
            <person name="Brannstrom I.O."/>
            <person name="Guillou S."/>
            <person name="Cros-Aarteil S."/>
            <person name="Calhoun S."/>
            <person name="Haridas S."/>
            <person name="Kuo A."/>
            <person name="Mondo S."/>
            <person name="Pangilinan J."/>
            <person name="Riley R."/>
            <person name="LaButti K."/>
            <person name="Andreopoulos B."/>
            <person name="Lipzen A."/>
            <person name="Chen C."/>
            <person name="Yan M."/>
            <person name="Daum C."/>
            <person name="Ng V."/>
            <person name="Clum A."/>
            <person name="Steindorff A."/>
            <person name="Ohm R.A."/>
            <person name="Martin F."/>
            <person name="Silar P."/>
            <person name="Natvig D.O."/>
            <person name="Lalanne C."/>
            <person name="Gautier V."/>
            <person name="Ament-Velasquez S.L."/>
            <person name="Kruys A."/>
            <person name="Hutchinson M.I."/>
            <person name="Powell A.J."/>
            <person name="Barry K."/>
            <person name="Miller A.N."/>
            <person name="Grigoriev I.V."/>
            <person name="Debuchy R."/>
            <person name="Gladieux P."/>
            <person name="Hiltunen Thoren M."/>
            <person name="Johannesson H."/>
        </authorList>
    </citation>
    <scope>NUCLEOTIDE SEQUENCE</scope>
    <source>
        <strain evidence="2">PSN309</strain>
    </source>
</reference>
<dbReference type="EMBL" id="MU864385">
    <property type="protein sequence ID" value="KAK4188671.1"/>
    <property type="molecule type" value="Genomic_DNA"/>
</dbReference>
<dbReference type="Proteomes" id="UP001302126">
    <property type="component" value="Unassembled WGS sequence"/>
</dbReference>
<feature type="region of interest" description="Disordered" evidence="1">
    <location>
        <begin position="1"/>
        <end position="25"/>
    </location>
</feature>
<feature type="compositionally biased region" description="Low complexity" evidence="1">
    <location>
        <begin position="546"/>
        <end position="559"/>
    </location>
</feature>
<name>A0AAN6WW85_9PEZI</name>
<accession>A0AAN6WW85</accession>
<organism evidence="2 3">
    <name type="scientific">Podospora australis</name>
    <dbReference type="NCBI Taxonomy" id="1536484"/>
    <lineage>
        <taxon>Eukaryota</taxon>
        <taxon>Fungi</taxon>
        <taxon>Dikarya</taxon>
        <taxon>Ascomycota</taxon>
        <taxon>Pezizomycotina</taxon>
        <taxon>Sordariomycetes</taxon>
        <taxon>Sordariomycetidae</taxon>
        <taxon>Sordariales</taxon>
        <taxon>Podosporaceae</taxon>
        <taxon>Podospora</taxon>
    </lineage>
</organism>
<feature type="compositionally biased region" description="Polar residues" evidence="1">
    <location>
        <begin position="400"/>
        <end position="415"/>
    </location>
</feature>
<feature type="region of interest" description="Disordered" evidence="1">
    <location>
        <begin position="400"/>
        <end position="713"/>
    </location>
</feature>
<sequence length="713" mass="75376">MARRSARLASAQKAKEPSVEAPAPVPTPAALAAVIEQDDSQYEDAVQSMDAIVSSPVRVPKTPGSSSPIKPPATEMHPAKFHATMAPPSSGLRLGFTDIKPSASRDDNLPAAFQTTPSKIAVPSTPFTFRQPRPTPSVSEMNLSADAQRLMEEMREKAAVFKVELAAKREAEKALEEQQQAGARRIASAKGKAGRYSAAHMTEFKKMDSIANHPSAFRAQPGRTPPLKAGIKRSQSKANLDDDEAEPVRSKQPTPASALPKIKPRVAEAAPAPASPVKRVRQTIEQDASSSRPVSRDASSIPIPKSSTAGGIPRSKSTFASLMTPTKSSLARSSSAISKTPVRGSLIKSPSKPTFGSIARSATTSTLTTTTTIAVVDKEAEKAADVTSPKGRFEKMRSLFSKSQMSATKSKSTLPMPSALGSKTPGPVRLDKDLPPVPMTTPARKLTKRVAFTPDTRKAALTQNSPSPVKSSAAVPGSSRQPLGEVHYPSLDGVLSEMSSDAPSVEYPDLSASTTARPLPEPPKKAGSVEPTGPGTFTFRSDHTISFGSTSPSFGTSPGQASIRPVRPSILPSENMPGSFPRTTSMASVSSPNKENVEPRPVAGPVLPNGHLPHGMINKKRHRVSTDEEEAEEAEAERAAKKRKHENVPEGEALLAPRLVAGSASVKRSGSISPRKLPAPSGSMRGASASPTKKRTGISLSRLSMLARPKMRK</sequence>